<evidence type="ECO:0000256" key="3">
    <source>
        <dbReference type="SAM" id="SignalP"/>
    </source>
</evidence>
<dbReference type="SMART" id="SM00202">
    <property type="entry name" value="SR"/>
    <property type="match status" value="2"/>
</dbReference>
<dbReference type="PROSITE" id="PS50287">
    <property type="entry name" value="SRCR_2"/>
    <property type="match status" value="2"/>
</dbReference>
<feature type="disulfide bond" evidence="2">
    <location>
        <begin position="252"/>
        <end position="262"/>
    </location>
</feature>
<keyword evidence="6" id="KW-1185">Reference proteome</keyword>
<reference evidence="6" key="1">
    <citation type="submission" date="2022-06" db="EMBL/GenBank/DDBJ databases">
        <authorList>
            <person name="Berger JAMES D."/>
            <person name="Berger JAMES D."/>
        </authorList>
    </citation>
    <scope>NUCLEOTIDE SEQUENCE [LARGE SCALE GENOMIC DNA]</scope>
</reference>
<comment type="caution">
    <text evidence="2">Lacks conserved residue(s) required for the propagation of feature annotation.</text>
</comment>
<dbReference type="SMART" id="SM00241">
    <property type="entry name" value="ZP"/>
    <property type="match status" value="1"/>
</dbReference>
<feature type="domain" description="SRCR" evidence="4">
    <location>
        <begin position="177"/>
        <end position="285"/>
    </location>
</feature>
<dbReference type="WBParaSite" id="TREG1_114910.1">
    <property type="protein sequence ID" value="TREG1_114910.1"/>
    <property type="gene ID" value="TREG1_114910"/>
</dbReference>
<feature type="domain" description="ZP" evidence="5">
    <location>
        <begin position="301"/>
        <end position="557"/>
    </location>
</feature>
<dbReference type="PANTHER" id="PTHR48071:SF18">
    <property type="entry name" value="DELETED IN MALIGNANT BRAIN TUMORS 1 PROTEIN-RELATED"/>
    <property type="match status" value="1"/>
</dbReference>
<keyword evidence="3" id="KW-0732">Signal</keyword>
<dbReference type="GO" id="GO:0016020">
    <property type="term" value="C:membrane"/>
    <property type="evidence" value="ECO:0007669"/>
    <property type="project" value="InterPro"/>
</dbReference>
<dbReference type="AlphaFoldDB" id="A0AA85IWL5"/>
<organism evidence="6 7">
    <name type="scientific">Trichobilharzia regenti</name>
    <name type="common">Nasal bird schistosome</name>
    <dbReference type="NCBI Taxonomy" id="157069"/>
    <lineage>
        <taxon>Eukaryota</taxon>
        <taxon>Metazoa</taxon>
        <taxon>Spiralia</taxon>
        <taxon>Lophotrochozoa</taxon>
        <taxon>Platyhelminthes</taxon>
        <taxon>Trematoda</taxon>
        <taxon>Digenea</taxon>
        <taxon>Strigeidida</taxon>
        <taxon>Schistosomatoidea</taxon>
        <taxon>Schistosomatidae</taxon>
        <taxon>Trichobilharzia</taxon>
    </lineage>
</organism>
<dbReference type="PANTHER" id="PTHR48071">
    <property type="entry name" value="SRCR DOMAIN-CONTAINING PROTEIN"/>
    <property type="match status" value="1"/>
</dbReference>
<evidence type="ECO:0000313" key="7">
    <source>
        <dbReference type="WBParaSite" id="TREG1_114910.1"/>
    </source>
</evidence>
<dbReference type="InterPro" id="IPR042235">
    <property type="entry name" value="ZP-C_dom"/>
</dbReference>
<sequence>MHAFFVLLFLSILETAFSQTNLEVGGIRAVRLAAGTSIYPEKRDGVLEVNYNGTWGTICNIGFDELAASVACFMLGFPPRGVPIMNSQRQSPSSAPLLSEFNCTGRVVLPSSSPSTATVHLGVCSFSNELPSVCKTTNRQTSIVCLDPAEMATTTTPVPNYMTLAPVNCSFPAYSSIRLVDGTSNAGRVEVKHPETNIWGTICADGFDVNAARALCRMLCTSSDNLQYAYPVLYQYGSAPDSTPIHLSRLQCPADAQNLNDCKLGGGWGYTPGCTHGMDIGLQCGPRANVEYQDIYRPQFTCNQTTATVMYDRSLNHDLNSSMVLLDEKPVPADCQYHVEENTTHVTAFVPLVGCGGSITLSNRTSLAIKLNLIRIYLTPDNGIISNLPVKFTVTCLIPRSNQIHSEAFASPNITSSLLSRSEGISSLLKLYRDQLFTVQLNQPITIPPGERVHALVSLVNPQKTSKLILEDCWATATPNRNSTPRQDLIVNKCVAFQDLLVVPSSPTQVGFTFDAFYLNTAGTVVPIVSNLYLHCDTRVCDIRETSEHCQQFCRSPTILTSTTTTTATSTLITTPGDNSSSGASSSITNNDIVNSNITTLRTTLETDNTTTSLLRRYKRDGSLINPKIMHPHGRDNNDSRVSSQIYLKQIAVTKTLNVSFSVNK</sequence>
<dbReference type="InterPro" id="IPR055355">
    <property type="entry name" value="ZP-C"/>
</dbReference>
<evidence type="ECO:0000259" key="5">
    <source>
        <dbReference type="PROSITE" id="PS51034"/>
    </source>
</evidence>
<dbReference type="InterPro" id="IPR001507">
    <property type="entry name" value="ZP_dom"/>
</dbReference>
<reference evidence="7" key="2">
    <citation type="submission" date="2023-11" db="UniProtKB">
        <authorList>
            <consortium name="WormBaseParasite"/>
        </authorList>
    </citation>
    <scope>IDENTIFICATION</scope>
</reference>
<dbReference type="Gene3D" id="2.60.40.3210">
    <property type="entry name" value="Zona pellucida, ZP-N domain"/>
    <property type="match status" value="1"/>
</dbReference>
<dbReference type="PROSITE" id="PS51034">
    <property type="entry name" value="ZP_2"/>
    <property type="match status" value="1"/>
</dbReference>
<dbReference type="InterPro" id="IPR036772">
    <property type="entry name" value="SRCR-like_dom_sf"/>
</dbReference>
<evidence type="ECO:0000313" key="6">
    <source>
        <dbReference type="Proteomes" id="UP000050795"/>
    </source>
</evidence>
<dbReference type="SUPFAM" id="SSF56487">
    <property type="entry name" value="SRCR-like"/>
    <property type="match status" value="2"/>
</dbReference>
<feature type="domain" description="SRCR" evidence="4">
    <location>
        <begin position="30"/>
        <end position="146"/>
    </location>
</feature>
<dbReference type="InterPro" id="IPR001190">
    <property type="entry name" value="SRCR"/>
</dbReference>
<dbReference type="Pfam" id="PF00530">
    <property type="entry name" value="SRCR"/>
    <property type="match status" value="2"/>
</dbReference>
<dbReference type="Pfam" id="PF00100">
    <property type="entry name" value="Zona_pellucida"/>
    <property type="match status" value="1"/>
</dbReference>
<name>A0AA85IWL5_TRIRE</name>
<feature type="signal peptide" evidence="3">
    <location>
        <begin position="1"/>
        <end position="18"/>
    </location>
</feature>
<dbReference type="Proteomes" id="UP000050795">
    <property type="component" value="Unassembled WGS sequence"/>
</dbReference>
<protein>
    <recommendedName>
        <fullName evidence="8">SRCR domain-containing protein</fullName>
    </recommendedName>
</protein>
<dbReference type="Gene3D" id="3.10.250.10">
    <property type="entry name" value="SRCR-like domain"/>
    <property type="match status" value="2"/>
</dbReference>
<feature type="chain" id="PRO_5041687489" description="SRCR domain-containing protein" evidence="3">
    <location>
        <begin position="19"/>
        <end position="665"/>
    </location>
</feature>
<dbReference type="Gene3D" id="2.60.40.4100">
    <property type="entry name" value="Zona pellucida, ZP-C domain"/>
    <property type="match status" value="1"/>
</dbReference>
<evidence type="ECO:0008006" key="8">
    <source>
        <dbReference type="Google" id="ProtNLM"/>
    </source>
</evidence>
<evidence type="ECO:0000259" key="4">
    <source>
        <dbReference type="PROSITE" id="PS50287"/>
    </source>
</evidence>
<keyword evidence="1 2" id="KW-1015">Disulfide bond</keyword>
<accession>A0AA85IWL5</accession>
<proteinExistence type="predicted"/>
<evidence type="ECO:0000256" key="1">
    <source>
        <dbReference type="ARBA" id="ARBA00023157"/>
    </source>
</evidence>
<evidence type="ECO:0000256" key="2">
    <source>
        <dbReference type="PROSITE-ProRule" id="PRU00196"/>
    </source>
</evidence>